<dbReference type="PANTHER" id="PTHR38454">
    <property type="entry name" value="INTEGRAL MEMBRANE PROTEIN-RELATED"/>
    <property type="match status" value="1"/>
</dbReference>
<evidence type="ECO:0000313" key="2">
    <source>
        <dbReference type="EMBL" id="MBB3187745.1"/>
    </source>
</evidence>
<protein>
    <recommendedName>
        <fullName evidence="5">Membrane protein YfhO</fullName>
    </recommendedName>
</protein>
<feature type="transmembrane region" description="Helical" evidence="1">
    <location>
        <begin position="100"/>
        <end position="117"/>
    </location>
</feature>
<feature type="transmembrane region" description="Helical" evidence="1">
    <location>
        <begin position="520"/>
        <end position="538"/>
    </location>
</feature>
<feature type="transmembrane region" description="Helical" evidence="1">
    <location>
        <begin position="404"/>
        <end position="427"/>
    </location>
</feature>
<feature type="transmembrane region" description="Helical" evidence="1">
    <location>
        <begin position="12"/>
        <end position="31"/>
    </location>
</feature>
<proteinExistence type="predicted"/>
<organism evidence="2 4">
    <name type="scientific">Microbacter margulisiae</name>
    <dbReference type="NCBI Taxonomy" id="1350067"/>
    <lineage>
        <taxon>Bacteria</taxon>
        <taxon>Pseudomonadati</taxon>
        <taxon>Bacteroidota</taxon>
        <taxon>Bacteroidia</taxon>
        <taxon>Bacteroidales</taxon>
        <taxon>Porphyromonadaceae</taxon>
        <taxon>Microbacter</taxon>
    </lineage>
</organism>
<gene>
    <name evidence="2" type="ORF">FHX64_001908</name>
    <name evidence="3" type="ORF">FHX64_002975</name>
</gene>
<sequence length="826" mass="92128">MNKQIWSKSVPHLVAILFFIIVSYIYFSPVIEGKVVIGHDNQTWAGMSKETMDYNATHKTPTLWTNSMFGGMPTYQIAMKTPADAVSFIYSFFTVFPRPVYYLILYLIGFYILMLALRINPWLSMIGAAAFAFASYNFIIIAAGHSSKAITIAYMAPVIGSVVMAFRERRWLGAILTAIFLGLGIKAGHFQIVYYVLIIILILGISELIYSIKDKQFGDFLKTLGALGISLVLAVGINATTLLTTYEYGQYSMRGQGSSASQNHQSNKGGLDKDYITQWSYGIGETLTLLIPDFRGGASDGTLTENSATGQKLDALGADASQIMSTQKWPLYWGNQPMTSGPVYVGAIVCFLFVLGLFLVEGRYKWWLLAATILSVMLAWGKNFGLMTDFFIDHVPMYNKFRTVSMILVIAGYTMPILAVLAIQRIVKGEYDQEKFKKALYWSLGITGGLSLLFALIPSLAGNFMSPSDNQFTGNYAFLQNTLPIDRESLLRSDAFRSFIFILLAGAAIWLFTKKKINTSWLYISLGVLILLDMYPVAKRYLNDSNFESKTVAASIKPSVADKAILQDTTYYRVLNLSVSPFNDASTSYFHKSIGGYHGAKLREYQDLIDAQLIPEIESIFSSFKQAKTAADIQQPLAAQVVLNMLDMKYLIYDPQAPPILNPYANGSQWLIRKVVTVPDQAAALQKVGQIDTKHEAVVTQSVATTLPSSFGSDTTATITLQKYEPNKLVYDYQSKSPQIAVFSEIYYPKGWNAYIDGKKVPFVKADYLLRAMALNAGQYQIMFRFDPKSYSLGNAISMISSILLILFVLGGLFLLFRKCRKKREQ</sequence>
<keyword evidence="1" id="KW-1133">Transmembrane helix</keyword>
<evidence type="ECO:0000313" key="4">
    <source>
        <dbReference type="Proteomes" id="UP000544222"/>
    </source>
</evidence>
<dbReference type="EMBL" id="JACHYB010000001">
    <property type="protein sequence ID" value="MBB3187745.1"/>
    <property type="molecule type" value="Genomic_DNA"/>
</dbReference>
<keyword evidence="1" id="KW-0472">Membrane</keyword>
<dbReference type="InterPro" id="IPR018580">
    <property type="entry name" value="Uncharacterised_YfhO"/>
</dbReference>
<feature type="transmembrane region" description="Helical" evidence="1">
    <location>
        <begin position="796"/>
        <end position="817"/>
    </location>
</feature>
<keyword evidence="4" id="KW-1185">Reference proteome</keyword>
<keyword evidence="1" id="KW-0812">Transmembrane</keyword>
<dbReference type="EMBL" id="JACHYB010000002">
    <property type="protein sequence ID" value="MBB3188777.1"/>
    <property type="molecule type" value="Genomic_DNA"/>
</dbReference>
<dbReference type="AlphaFoldDB" id="A0A7W5H2H2"/>
<feature type="transmembrane region" description="Helical" evidence="1">
    <location>
        <begin position="439"/>
        <end position="461"/>
    </location>
</feature>
<feature type="transmembrane region" description="Helical" evidence="1">
    <location>
        <begin position="122"/>
        <end position="143"/>
    </location>
</feature>
<feature type="transmembrane region" description="Helical" evidence="1">
    <location>
        <begin position="149"/>
        <end position="166"/>
    </location>
</feature>
<evidence type="ECO:0008006" key="5">
    <source>
        <dbReference type="Google" id="ProtNLM"/>
    </source>
</evidence>
<feature type="transmembrane region" description="Helical" evidence="1">
    <location>
        <begin position="341"/>
        <end position="359"/>
    </location>
</feature>
<dbReference type="Proteomes" id="UP000544222">
    <property type="component" value="Unassembled WGS sequence"/>
</dbReference>
<reference evidence="2 4" key="1">
    <citation type="submission" date="2020-08" db="EMBL/GenBank/DDBJ databases">
        <title>Genomic Encyclopedia of Type Strains, Phase IV (KMG-IV): sequencing the most valuable type-strain genomes for metagenomic binning, comparative biology and taxonomic classification.</title>
        <authorList>
            <person name="Goeker M."/>
        </authorList>
    </citation>
    <scope>NUCLEOTIDE SEQUENCE [LARGE SCALE GENOMIC DNA]</scope>
    <source>
        <strain evidence="2 4">DSM 27471</strain>
    </source>
</reference>
<feature type="transmembrane region" description="Helical" evidence="1">
    <location>
        <begin position="171"/>
        <end position="187"/>
    </location>
</feature>
<evidence type="ECO:0000256" key="1">
    <source>
        <dbReference type="SAM" id="Phobius"/>
    </source>
</evidence>
<feature type="transmembrane region" description="Helical" evidence="1">
    <location>
        <begin position="366"/>
        <end position="384"/>
    </location>
</feature>
<feature type="transmembrane region" description="Helical" evidence="1">
    <location>
        <begin position="224"/>
        <end position="246"/>
    </location>
</feature>
<feature type="transmembrane region" description="Helical" evidence="1">
    <location>
        <begin position="193"/>
        <end position="212"/>
    </location>
</feature>
<dbReference type="PANTHER" id="PTHR38454:SF1">
    <property type="entry name" value="INTEGRAL MEMBRANE PROTEIN"/>
    <property type="match status" value="1"/>
</dbReference>
<feature type="transmembrane region" description="Helical" evidence="1">
    <location>
        <begin position="495"/>
        <end position="513"/>
    </location>
</feature>
<evidence type="ECO:0000313" key="3">
    <source>
        <dbReference type="EMBL" id="MBB3188777.1"/>
    </source>
</evidence>
<dbReference type="Pfam" id="PF09586">
    <property type="entry name" value="YfhO"/>
    <property type="match status" value="1"/>
</dbReference>
<comment type="caution">
    <text evidence="2">The sequence shown here is derived from an EMBL/GenBank/DDBJ whole genome shotgun (WGS) entry which is preliminary data.</text>
</comment>
<name>A0A7W5H2H2_9PORP</name>
<dbReference type="RefSeq" id="WP_183413473.1">
    <property type="nucleotide sequence ID" value="NZ_JACHYB010000001.1"/>
</dbReference>
<accession>A0A7W5H2H2</accession>